<accession>A0AAD4QIU8</accession>
<evidence type="ECO:0000313" key="2">
    <source>
        <dbReference type="Proteomes" id="UP001203297"/>
    </source>
</evidence>
<dbReference type="AlphaFoldDB" id="A0AAD4QIU8"/>
<dbReference type="Proteomes" id="UP001203297">
    <property type="component" value="Unassembled WGS sequence"/>
</dbReference>
<proteinExistence type="predicted"/>
<gene>
    <name evidence="1" type="ORF">B0F90DRAFT_1744581</name>
</gene>
<keyword evidence="2" id="KW-1185">Reference proteome</keyword>
<organism evidence="1 2">
    <name type="scientific">Multifurca ochricompacta</name>
    <dbReference type="NCBI Taxonomy" id="376703"/>
    <lineage>
        <taxon>Eukaryota</taxon>
        <taxon>Fungi</taxon>
        <taxon>Dikarya</taxon>
        <taxon>Basidiomycota</taxon>
        <taxon>Agaricomycotina</taxon>
        <taxon>Agaricomycetes</taxon>
        <taxon>Russulales</taxon>
        <taxon>Russulaceae</taxon>
        <taxon>Multifurca</taxon>
    </lineage>
</organism>
<evidence type="ECO:0000313" key="1">
    <source>
        <dbReference type="EMBL" id="KAI0296721.1"/>
    </source>
</evidence>
<reference evidence="1" key="1">
    <citation type="journal article" date="2022" name="New Phytol.">
        <title>Evolutionary transition to the ectomycorrhizal habit in the genomes of a hyperdiverse lineage of mushroom-forming fungi.</title>
        <authorList>
            <person name="Looney B."/>
            <person name="Miyauchi S."/>
            <person name="Morin E."/>
            <person name="Drula E."/>
            <person name="Courty P.E."/>
            <person name="Kohler A."/>
            <person name="Kuo A."/>
            <person name="LaButti K."/>
            <person name="Pangilinan J."/>
            <person name="Lipzen A."/>
            <person name="Riley R."/>
            <person name="Andreopoulos W."/>
            <person name="He G."/>
            <person name="Johnson J."/>
            <person name="Nolan M."/>
            <person name="Tritt A."/>
            <person name="Barry K.W."/>
            <person name="Grigoriev I.V."/>
            <person name="Nagy L.G."/>
            <person name="Hibbett D."/>
            <person name="Henrissat B."/>
            <person name="Matheny P.B."/>
            <person name="Labbe J."/>
            <person name="Martin F.M."/>
        </authorList>
    </citation>
    <scope>NUCLEOTIDE SEQUENCE</scope>
    <source>
        <strain evidence="1">BPL690</strain>
    </source>
</reference>
<name>A0AAD4QIU8_9AGAM</name>
<sequence>MEAAGSINYGDLATSTTIVIIKSITTRICGILCNPGSCRTTPLGLVLQHAEPWGAHLLSKIFSQTCSESSNRPSASTASPCVPILALKQARQKITPDWWC</sequence>
<protein>
    <submittedName>
        <fullName evidence="1">Uncharacterized protein</fullName>
    </submittedName>
</protein>
<comment type="caution">
    <text evidence="1">The sequence shown here is derived from an EMBL/GenBank/DDBJ whole genome shotgun (WGS) entry which is preliminary data.</text>
</comment>
<dbReference type="EMBL" id="WTXG01000046">
    <property type="protein sequence ID" value="KAI0296721.1"/>
    <property type="molecule type" value="Genomic_DNA"/>
</dbReference>